<keyword evidence="2" id="KW-1133">Transmembrane helix</keyword>
<evidence type="ECO:0000313" key="3">
    <source>
        <dbReference type="EMBL" id="GMH81423.1"/>
    </source>
</evidence>
<dbReference type="AlphaFoldDB" id="A0A9W7EJM2"/>
<feature type="transmembrane region" description="Helical" evidence="2">
    <location>
        <begin position="395"/>
        <end position="415"/>
    </location>
</feature>
<dbReference type="Proteomes" id="UP001162640">
    <property type="component" value="Unassembled WGS sequence"/>
</dbReference>
<reference evidence="4" key="1">
    <citation type="journal article" date="2023" name="Commun. Biol.">
        <title>Genome analysis of Parmales, the sister group of diatoms, reveals the evolutionary specialization of diatoms from phago-mixotrophs to photoautotrophs.</title>
        <authorList>
            <person name="Ban H."/>
            <person name="Sato S."/>
            <person name="Yoshikawa S."/>
            <person name="Yamada K."/>
            <person name="Nakamura Y."/>
            <person name="Ichinomiya M."/>
            <person name="Sato N."/>
            <person name="Blanc-Mathieu R."/>
            <person name="Endo H."/>
            <person name="Kuwata A."/>
            <person name="Ogata H."/>
        </authorList>
    </citation>
    <scope>NUCLEOTIDE SEQUENCE [LARGE SCALE GENOMIC DNA]</scope>
</reference>
<organism evidence="3 4">
    <name type="scientific">Triparma laevis f. inornata</name>
    <dbReference type="NCBI Taxonomy" id="1714386"/>
    <lineage>
        <taxon>Eukaryota</taxon>
        <taxon>Sar</taxon>
        <taxon>Stramenopiles</taxon>
        <taxon>Ochrophyta</taxon>
        <taxon>Bolidophyceae</taxon>
        <taxon>Parmales</taxon>
        <taxon>Triparmaceae</taxon>
        <taxon>Triparma</taxon>
    </lineage>
</organism>
<sequence length="608" mass="68229">MTRFSSSSRPMLPPDSNANSEQHLDQDVIRCPTAAVLTWANANNTQLIHDFDKIVADSTDVELAVSTFFNEKIPTNTLTQDDKDQFKLFLIGLAKKYRTARKMARFGVGLKLTFTLILGYTDILTDLLVAKSYYEVQEYSTAYATAGFALLSILGQTLGTFKQYAKKSWKERAGRTGLASVGLAPLMEGASVWTGKEDPKLIISSAEMYAGLKAIEIGCESIPESIIQVGGLLSNNRSQIKGIQIIGVVSSIVAGAFIMTDGNFGFIMSKHVASPGDPYYWWVFKKSGCIQKKIQMLGMFIFNACYFSQFVFAMSLFAEAFGSRSPLLVLLGVEYCVLCSYMSYKNELFGWAVVGKPSTINSYILPFIVWALYYLLVCAVPLLMAAYPRELGPEVFAGIMMWRLVTNGGVIYLALNELAIKGHYLSAERGMIGYGVSLGLAVLGLIIFFVNCDEKFDRSLFWRPRTGKQQTKDCWVDERIWKKSCKSKDEDRWLLLKRFHPIYICFEEVTPWICNHLVEVYGNDEKTPEWMVGESEDTFIKRIVEIYEWKGSDSVEVDNALTTLFGRNGENLEKGVEGQLTFIKSKKSFRSLGKTSKMNKTVKVHPLS</sequence>
<name>A0A9W7EJM2_9STRA</name>
<feature type="transmembrane region" description="Helical" evidence="2">
    <location>
        <begin position="141"/>
        <end position="161"/>
    </location>
</feature>
<feature type="transmembrane region" description="Helical" evidence="2">
    <location>
        <begin position="242"/>
        <end position="260"/>
    </location>
</feature>
<feature type="transmembrane region" description="Helical" evidence="2">
    <location>
        <begin position="431"/>
        <end position="450"/>
    </location>
</feature>
<feature type="region of interest" description="Disordered" evidence="1">
    <location>
        <begin position="1"/>
        <end position="24"/>
    </location>
</feature>
<gene>
    <name evidence="3" type="ORF">TL16_g08925</name>
</gene>
<accession>A0A9W7EJM2</accession>
<evidence type="ECO:0000313" key="4">
    <source>
        <dbReference type="Proteomes" id="UP001162640"/>
    </source>
</evidence>
<keyword evidence="2" id="KW-0472">Membrane</keyword>
<feature type="transmembrane region" description="Helical" evidence="2">
    <location>
        <begin position="364"/>
        <end position="383"/>
    </location>
</feature>
<feature type="transmembrane region" description="Helical" evidence="2">
    <location>
        <begin position="103"/>
        <end position="121"/>
    </location>
</feature>
<keyword evidence="2" id="KW-0812">Transmembrane</keyword>
<feature type="transmembrane region" description="Helical" evidence="2">
    <location>
        <begin position="294"/>
        <end position="318"/>
    </location>
</feature>
<proteinExistence type="predicted"/>
<comment type="caution">
    <text evidence="3">The sequence shown here is derived from an EMBL/GenBank/DDBJ whole genome shotgun (WGS) entry which is preliminary data.</text>
</comment>
<dbReference type="EMBL" id="BLQM01000300">
    <property type="protein sequence ID" value="GMH81423.1"/>
    <property type="molecule type" value="Genomic_DNA"/>
</dbReference>
<evidence type="ECO:0000256" key="2">
    <source>
        <dbReference type="SAM" id="Phobius"/>
    </source>
</evidence>
<feature type="transmembrane region" description="Helical" evidence="2">
    <location>
        <begin position="325"/>
        <end position="344"/>
    </location>
</feature>
<evidence type="ECO:0000256" key="1">
    <source>
        <dbReference type="SAM" id="MobiDB-lite"/>
    </source>
</evidence>
<protein>
    <submittedName>
        <fullName evidence="3">Uncharacterized protein</fullName>
    </submittedName>
</protein>